<gene>
    <name evidence="1" type="ORF">NC653_028465</name>
</gene>
<reference evidence="1" key="1">
    <citation type="journal article" date="2023" name="Mol. Ecol. Resour.">
        <title>Chromosome-level genome assembly of a triploid poplar Populus alba 'Berolinensis'.</title>
        <authorList>
            <person name="Chen S."/>
            <person name="Yu Y."/>
            <person name="Wang X."/>
            <person name="Wang S."/>
            <person name="Zhang T."/>
            <person name="Zhou Y."/>
            <person name="He R."/>
            <person name="Meng N."/>
            <person name="Wang Y."/>
            <person name="Liu W."/>
            <person name="Liu Z."/>
            <person name="Liu J."/>
            <person name="Guo Q."/>
            <person name="Huang H."/>
            <person name="Sederoff R.R."/>
            <person name="Wang G."/>
            <person name="Qu G."/>
            <person name="Chen S."/>
        </authorList>
    </citation>
    <scope>NUCLEOTIDE SEQUENCE</scope>
    <source>
        <strain evidence="1">SC-2020</strain>
    </source>
</reference>
<comment type="caution">
    <text evidence="1">The sequence shown here is derived from an EMBL/GenBank/DDBJ whole genome shotgun (WGS) entry which is preliminary data.</text>
</comment>
<dbReference type="EMBL" id="JAQIZT010000012">
    <property type="protein sequence ID" value="KAJ6976351.1"/>
    <property type="molecule type" value="Genomic_DNA"/>
</dbReference>
<keyword evidence="2" id="KW-1185">Reference proteome</keyword>
<protein>
    <submittedName>
        <fullName evidence="1">Uncharacterized protein</fullName>
    </submittedName>
</protein>
<name>A0AAD6M076_9ROSI</name>
<proteinExistence type="predicted"/>
<dbReference type="Proteomes" id="UP001164929">
    <property type="component" value="Chromosome 12"/>
</dbReference>
<sequence>MDNISEMITLCRDSRHSSDWLKTAAEDMATKSRSYTTQVGNIFIFMTAILDPESNVSSSLRASAQETIWRKPELYS</sequence>
<evidence type="ECO:0000313" key="1">
    <source>
        <dbReference type="EMBL" id="KAJ6976351.1"/>
    </source>
</evidence>
<organism evidence="1 2">
    <name type="scientific">Populus alba x Populus x berolinensis</name>
    <dbReference type="NCBI Taxonomy" id="444605"/>
    <lineage>
        <taxon>Eukaryota</taxon>
        <taxon>Viridiplantae</taxon>
        <taxon>Streptophyta</taxon>
        <taxon>Embryophyta</taxon>
        <taxon>Tracheophyta</taxon>
        <taxon>Spermatophyta</taxon>
        <taxon>Magnoliopsida</taxon>
        <taxon>eudicotyledons</taxon>
        <taxon>Gunneridae</taxon>
        <taxon>Pentapetalae</taxon>
        <taxon>rosids</taxon>
        <taxon>fabids</taxon>
        <taxon>Malpighiales</taxon>
        <taxon>Salicaceae</taxon>
        <taxon>Saliceae</taxon>
        <taxon>Populus</taxon>
    </lineage>
</organism>
<dbReference type="AlphaFoldDB" id="A0AAD6M076"/>
<accession>A0AAD6M076</accession>
<evidence type="ECO:0000313" key="2">
    <source>
        <dbReference type="Proteomes" id="UP001164929"/>
    </source>
</evidence>